<dbReference type="eggNOG" id="ENOG502RFM7">
    <property type="taxonomic scope" value="Eukaryota"/>
</dbReference>
<dbReference type="AlphaFoldDB" id="A0A1S2YSC6"/>
<feature type="region of interest" description="Disordered" evidence="2">
    <location>
        <begin position="96"/>
        <end position="121"/>
    </location>
</feature>
<evidence type="ECO:0000256" key="2">
    <source>
        <dbReference type="SAM" id="MobiDB-lite"/>
    </source>
</evidence>
<dbReference type="Pfam" id="PF03763">
    <property type="entry name" value="Remorin_C"/>
    <property type="match status" value="1"/>
</dbReference>
<dbReference type="PaxDb" id="3827-XP_004509141.1"/>
<evidence type="ECO:0000259" key="3">
    <source>
        <dbReference type="Pfam" id="PF03763"/>
    </source>
</evidence>
<reference evidence="4" key="1">
    <citation type="journal article" date="2013" name="Nat. Biotechnol.">
        <title>Draft genome sequence of chickpea (Cicer arietinum) provides a resource for trait improvement.</title>
        <authorList>
            <person name="Varshney R.K."/>
            <person name="Song C."/>
            <person name="Saxena R.K."/>
            <person name="Azam S."/>
            <person name="Yu S."/>
            <person name="Sharpe A.G."/>
            <person name="Cannon S."/>
            <person name="Baek J."/>
            <person name="Rosen B.D."/>
            <person name="Tar'an B."/>
            <person name="Millan T."/>
            <person name="Zhang X."/>
            <person name="Ramsay L.D."/>
            <person name="Iwata A."/>
            <person name="Wang Y."/>
            <person name="Nelson W."/>
            <person name="Farmer A.D."/>
            <person name="Gaur P.M."/>
            <person name="Soderlund C."/>
            <person name="Penmetsa R.V."/>
            <person name="Xu C."/>
            <person name="Bharti A.K."/>
            <person name="He W."/>
            <person name="Winter P."/>
            <person name="Zhao S."/>
            <person name="Hane J.K."/>
            <person name="Carrasquilla-Garcia N."/>
            <person name="Condie J.A."/>
            <person name="Upadhyaya H.D."/>
            <person name="Luo M.C."/>
            <person name="Thudi M."/>
            <person name="Gowda C.L."/>
            <person name="Singh N.P."/>
            <person name="Lichtenzveig J."/>
            <person name="Gali K.K."/>
            <person name="Rubio J."/>
            <person name="Nadarajan N."/>
            <person name="Dolezel J."/>
            <person name="Bansal K.C."/>
            <person name="Xu X."/>
            <person name="Edwards D."/>
            <person name="Zhang G."/>
            <person name="Kahl G."/>
            <person name="Gil J."/>
            <person name="Singh K.B."/>
            <person name="Datta S.K."/>
            <person name="Jackson S.A."/>
            <person name="Wang J."/>
            <person name="Cook D.R."/>
        </authorList>
    </citation>
    <scope>NUCLEOTIDE SEQUENCE [LARGE SCALE GENOMIC DNA]</scope>
    <source>
        <strain evidence="4">cv. CDC Frontier</strain>
    </source>
</reference>
<feature type="region of interest" description="Disordered" evidence="2">
    <location>
        <begin position="217"/>
        <end position="284"/>
    </location>
</feature>
<accession>A0A1S2YSC6</accession>
<protein>
    <submittedName>
        <fullName evidence="5">Uncharacterized protein LOC101503251</fullName>
    </submittedName>
</protein>
<name>A0A1S2YSC6_CICAR</name>
<dbReference type="RefSeq" id="XP_004509141.1">
    <property type="nucleotide sequence ID" value="XM_004509084.3"/>
</dbReference>
<evidence type="ECO:0000256" key="1">
    <source>
        <dbReference type="ARBA" id="ARBA00005711"/>
    </source>
</evidence>
<dbReference type="STRING" id="3827.A0A1S2YSC6"/>
<feature type="compositionally biased region" description="Basic and acidic residues" evidence="2">
    <location>
        <begin position="35"/>
        <end position="44"/>
    </location>
</feature>
<feature type="compositionally biased region" description="Polar residues" evidence="2">
    <location>
        <begin position="254"/>
        <end position="277"/>
    </location>
</feature>
<dbReference type="PANTHER" id="PTHR31471:SF100">
    <property type="entry name" value="CARBOXY-TERMINAL REGION REMORIN"/>
    <property type="match status" value="1"/>
</dbReference>
<feature type="region of interest" description="Disordered" evidence="2">
    <location>
        <begin position="1"/>
        <end position="78"/>
    </location>
</feature>
<feature type="compositionally biased region" description="Polar residues" evidence="2">
    <location>
        <begin position="96"/>
        <end position="107"/>
    </location>
</feature>
<dbReference type="KEGG" id="cam:101503251"/>
<evidence type="ECO:0000313" key="4">
    <source>
        <dbReference type="Proteomes" id="UP000087171"/>
    </source>
</evidence>
<dbReference type="GeneID" id="101503251"/>
<comment type="similarity">
    <text evidence="1">Belongs to the remorin family.</text>
</comment>
<proteinExistence type="inferred from homology"/>
<reference evidence="5" key="2">
    <citation type="submission" date="2025-08" db="UniProtKB">
        <authorList>
            <consortium name="RefSeq"/>
        </authorList>
    </citation>
    <scope>IDENTIFICATION</scope>
    <source>
        <tissue evidence="5">Etiolated seedlings</tissue>
    </source>
</reference>
<dbReference type="Proteomes" id="UP000087171">
    <property type="component" value="Chromosome Ca7"/>
</dbReference>
<dbReference type="OrthoDB" id="648416at2759"/>
<organism evidence="4 5">
    <name type="scientific">Cicer arietinum</name>
    <name type="common">Chickpea</name>
    <name type="synonym">Garbanzo</name>
    <dbReference type="NCBI Taxonomy" id="3827"/>
    <lineage>
        <taxon>Eukaryota</taxon>
        <taxon>Viridiplantae</taxon>
        <taxon>Streptophyta</taxon>
        <taxon>Embryophyta</taxon>
        <taxon>Tracheophyta</taxon>
        <taxon>Spermatophyta</taxon>
        <taxon>Magnoliopsida</taxon>
        <taxon>eudicotyledons</taxon>
        <taxon>Gunneridae</taxon>
        <taxon>Pentapetalae</taxon>
        <taxon>rosids</taxon>
        <taxon>fabids</taxon>
        <taxon>Fabales</taxon>
        <taxon>Fabaceae</taxon>
        <taxon>Papilionoideae</taxon>
        <taxon>50 kb inversion clade</taxon>
        <taxon>NPAAA clade</taxon>
        <taxon>Hologalegina</taxon>
        <taxon>IRL clade</taxon>
        <taxon>Cicereae</taxon>
        <taxon>Cicer</taxon>
    </lineage>
</organism>
<feature type="compositionally biased region" description="Polar residues" evidence="2">
    <location>
        <begin position="67"/>
        <end position="76"/>
    </location>
</feature>
<feature type="domain" description="Remorin C-terminal" evidence="3">
    <location>
        <begin position="329"/>
        <end position="417"/>
    </location>
</feature>
<dbReference type="InterPro" id="IPR005516">
    <property type="entry name" value="Remorin_C"/>
</dbReference>
<feature type="compositionally biased region" description="Low complexity" evidence="2">
    <location>
        <begin position="1"/>
        <end position="26"/>
    </location>
</feature>
<gene>
    <name evidence="5" type="primary">LOC101503251</name>
</gene>
<keyword evidence="4" id="KW-1185">Reference proteome</keyword>
<dbReference type="PANTHER" id="PTHR31471">
    <property type="entry name" value="OS02G0116800 PROTEIN"/>
    <property type="match status" value="1"/>
</dbReference>
<sequence>MEHSNSLSNIKKESSSSVSSNQNMGSFPSPGAPYYRDRTRRYENNKGWSSERISKSTNNNSRRHTMSGLTPFNNGGRTMPSKWDEAERWICSPVSSYASDSRTSSHIQQQQQLQQRRPKSISGPIVQPGLAFYSNYSPSVSQLGQGFVVRNLMVSSPFSTGVLAPVAVSVHRYDDDDDTHGTVFGYEIDNGVQYSIPVFNQNGVASSSMSTAPMCSESEMMCHPSSPSSQDEEHDGMNNEETVISHVPRCDKGTQMSPTETENDAHSSPKSSTTSAIEQEDFHYPKLEVRDVEVDSQATVIRGSKRHAAKLLTKNDSMHTTDLRKNSADAQDSCWDIEESTLDTSKLQREEAKIIAWENLQKAKAEAAIRKLEMKLEKKRSSTMNKILKKLRRAQLKAESMRSLTPVQQDHQASKIYKVFSFPKYAQMWSPGSCFSTHSR</sequence>
<evidence type="ECO:0000313" key="5">
    <source>
        <dbReference type="RefSeq" id="XP_004509141.1"/>
    </source>
</evidence>